<gene>
    <name evidence="5" type="ORF">BOTCAL_0088g00020</name>
</gene>
<dbReference type="GO" id="GO:0032259">
    <property type="term" value="P:methylation"/>
    <property type="evidence" value="ECO:0007669"/>
    <property type="project" value="UniProtKB-KW"/>
</dbReference>
<dbReference type="Gene3D" id="3.40.50.150">
    <property type="entry name" value="Vaccinia Virus protein VP39"/>
    <property type="match status" value="1"/>
</dbReference>
<dbReference type="Proteomes" id="UP000297299">
    <property type="component" value="Unassembled WGS sequence"/>
</dbReference>
<organism evidence="5 6">
    <name type="scientific">Botryotinia calthae</name>
    <dbReference type="NCBI Taxonomy" id="38488"/>
    <lineage>
        <taxon>Eukaryota</taxon>
        <taxon>Fungi</taxon>
        <taxon>Dikarya</taxon>
        <taxon>Ascomycota</taxon>
        <taxon>Pezizomycotina</taxon>
        <taxon>Leotiomycetes</taxon>
        <taxon>Helotiales</taxon>
        <taxon>Sclerotiniaceae</taxon>
        <taxon>Botryotinia</taxon>
    </lineage>
</organism>
<dbReference type="OrthoDB" id="1535081at2759"/>
<protein>
    <recommendedName>
        <fullName evidence="4">O-methyltransferase C-terminal domain-containing protein</fullName>
    </recommendedName>
</protein>
<evidence type="ECO:0000256" key="2">
    <source>
        <dbReference type="ARBA" id="ARBA00022679"/>
    </source>
</evidence>
<sequence length="206" mass="23645">MPHIIHDFNIFMWNTMGARTYWVDWFPVKEQILNGALKDSALIVDVGGGKGHDLQIFHDKFPGEGKLILQDLSHVLTQVGDLDSTVERLGYDFLTPQPINDARVYFYHHILHDWSYYKCLEILEGLKSAMKPGYSKLLLHEMIVPEKGATNFHAILDLTMMGFNSGQERTEKEWRKLLTTAGFQHVKVWLSPEEDADGMVEAMLKI</sequence>
<dbReference type="PANTHER" id="PTHR43712:SF1">
    <property type="entry name" value="HYPOTHETICAL O-METHYLTRANSFERASE (EUROFUNG)-RELATED"/>
    <property type="match status" value="1"/>
</dbReference>
<keyword evidence="1" id="KW-0489">Methyltransferase</keyword>
<dbReference type="InterPro" id="IPR001077">
    <property type="entry name" value="COMT_C"/>
</dbReference>
<dbReference type="EMBL" id="PHWZ01000088">
    <property type="protein sequence ID" value="TEY71670.1"/>
    <property type="molecule type" value="Genomic_DNA"/>
</dbReference>
<dbReference type="InterPro" id="IPR029063">
    <property type="entry name" value="SAM-dependent_MTases_sf"/>
</dbReference>
<accession>A0A4Y8D9L1</accession>
<evidence type="ECO:0000256" key="1">
    <source>
        <dbReference type="ARBA" id="ARBA00022603"/>
    </source>
</evidence>
<dbReference type="InterPro" id="IPR016461">
    <property type="entry name" value="COMT-like"/>
</dbReference>
<keyword evidence="6" id="KW-1185">Reference proteome</keyword>
<keyword evidence="2" id="KW-0808">Transferase</keyword>
<keyword evidence="3" id="KW-0949">S-adenosyl-L-methionine</keyword>
<proteinExistence type="predicted"/>
<reference evidence="5 6" key="1">
    <citation type="submission" date="2017-11" db="EMBL/GenBank/DDBJ databases">
        <title>Comparative genomics of Botrytis spp.</title>
        <authorList>
            <person name="Valero-Jimenez C.A."/>
            <person name="Tapia P."/>
            <person name="Veloso J."/>
            <person name="Silva-Moreno E."/>
            <person name="Staats M."/>
            <person name="Valdes J.H."/>
            <person name="Van Kan J.A.L."/>
        </authorList>
    </citation>
    <scope>NUCLEOTIDE SEQUENCE [LARGE SCALE GENOMIC DNA]</scope>
    <source>
        <strain evidence="5 6">MUCL2830</strain>
    </source>
</reference>
<dbReference type="Pfam" id="PF00891">
    <property type="entry name" value="Methyltransf_2"/>
    <property type="match status" value="1"/>
</dbReference>
<dbReference type="SUPFAM" id="SSF53335">
    <property type="entry name" value="S-adenosyl-L-methionine-dependent methyltransferases"/>
    <property type="match status" value="1"/>
</dbReference>
<dbReference type="PROSITE" id="PS51683">
    <property type="entry name" value="SAM_OMT_II"/>
    <property type="match status" value="1"/>
</dbReference>
<dbReference type="GO" id="GO:0008171">
    <property type="term" value="F:O-methyltransferase activity"/>
    <property type="evidence" value="ECO:0007669"/>
    <property type="project" value="InterPro"/>
</dbReference>
<dbReference type="PANTHER" id="PTHR43712">
    <property type="entry name" value="PUTATIVE (AFU_ORTHOLOGUE AFUA_4G14580)-RELATED"/>
    <property type="match status" value="1"/>
</dbReference>
<evidence type="ECO:0000313" key="6">
    <source>
        <dbReference type="Proteomes" id="UP000297299"/>
    </source>
</evidence>
<feature type="domain" description="O-methyltransferase C-terminal" evidence="4">
    <location>
        <begin position="36"/>
        <end position="184"/>
    </location>
</feature>
<name>A0A4Y8D9L1_9HELO</name>
<comment type="caution">
    <text evidence="5">The sequence shown here is derived from an EMBL/GenBank/DDBJ whole genome shotgun (WGS) entry which is preliminary data.</text>
</comment>
<evidence type="ECO:0000256" key="3">
    <source>
        <dbReference type="ARBA" id="ARBA00022691"/>
    </source>
</evidence>
<dbReference type="AlphaFoldDB" id="A0A4Y8D9L1"/>
<evidence type="ECO:0000259" key="4">
    <source>
        <dbReference type="Pfam" id="PF00891"/>
    </source>
</evidence>
<evidence type="ECO:0000313" key="5">
    <source>
        <dbReference type="EMBL" id="TEY71670.1"/>
    </source>
</evidence>